<proteinExistence type="predicted"/>
<dbReference type="EMBL" id="SZYD01000018">
    <property type="protein sequence ID" value="KAD2804586.1"/>
    <property type="molecule type" value="Genomic_DNA"/>
</dbReference>
<dbReference type="OrthoDB" id="2017825at2759"/>
<keyword evidence="2" id="KW-1185">Reference proteome</keyword>
<dbReference type="PANTHER" id="PTHR35097:SF1">
    <property type="entry name" value="GDSL ESTERASE_LIPASE"/>
    <property type="match status" value="1"/>
</dbReference>
<sequence>MGKEVGVWLREVRKGMWKDKTEDDKSSNCDVGLTSYSFTGPPLLNQHVGSGIGLTVKKSNCIASLAQFVTQLDSAVTTHWLSTVLQVTYQLSWSTKISLLGLNRTPKISSQNVSLGPLALPIGLFRHRNEPMETDDGSFGSTALVLESDLDSSTKVGGWVEWNRLDSRYLHWGVSVCDLPEDDIGWGFKVGGSVAGSRVWDRFLLEAFSKTPAARLPKTSDPLSSTNHQSPAAYNIANYTNDQDSLTNHPKFSFQAPITYLLKTAKSEQSEIRNNKLTLTA</sequence>
<organism evidence="1 2">
    <name type="scientific">Mikania micrantha</name>
    <name type="common">bitter vine</name>
    <dbReference type="NCBI Taxonomy" id="192012"/>
    <lineage>
        <taxon>Eukaryota</taxon>
        <taxon>Viridiplantae</taxon>
        <taxon>Streptophyta</taxon>
        <taxon>Embryophyta</taxon>
        <taxon>Tracheophyta</taxon>
        <taxon>Spermatophyta</taxon>
        <taxon>Magnoliopsida</taxon>
        <taxon>eudicotyledons</taxon>
        <taxon>Gunneridae</taxon>
        <taxon>Pentapetalae</taxon>
        <taxon>asterids</taxon>
        <taxon>campanulids</taxon>
        <taxon>Asterales</taxon>
        <taxon>Asteraceae</taxon>
        <taxon>Asteroideae</taxon>
        <taxon>Heliantheae alliance</taxon>
        <taxon>Eupatorieae</taxon>
        <taxon>Mikania</taxon>
    </lineage>
</organism>
<dbReference type="PANTHER" id="PTHR35097">
    <property type="entry name" value="GDSL ESTERASE/LIPASE"/>
    <property type="match status" value="1"/>
</dbReference>
<comment type="caution">
    <text evidence="1">The sequence shown here is derived from an EMBL/GenBank/DDBJ whole genome shotgun (WGS) entry which is preliminary data.</text>
</comment>
<gene>
    <name evidence="1" type="ORF">E3N88_37963</name>
</gene>
<evidence type="ECO:0000313" key="1">
    <source>
        <dbReference type="EMBL" id="KAD2804586.1"/>
    </source>
</evidence>
<dbReference type="AlphaFoldDB" id="A0A5N6LSL7"/>
<dbReference type="Proteomes" id="UP000326396">
    <property type="component" value="Linkage Group LG8"/>
</dbReference>
<accession>A0A5N6LSL7</accession>
<protein>
    <submittedName>
        <fullName evidence="1">Uncharacterized protein</fullName>
    </submittedName>
</protein>
<evidence type="ECO:0000313" key="2">
    <source>
        <dbReference type="Proteomes" id="UP000326396"/>
    </source>
</evidence>
<reference evidence="1 2" key="1">
    <citation type="submission" date="2019-05" db="EMBL/GenBank/DDBJ databases">
        <title>Mikania micrantha, genome provides insights into the molecular mechanism of rapid growth.</title>
        <authorList>
            <person name="Liu B."/>
        </authorList>
    </citation>
    <scope>NUCLEOTIDE SEQUENCE [LARGE SCALE GENOMIC DNA]</scope>
    <source>
        <strain evidence="1">NLD-2019</strain>
        <tissue evidence="1">Leaf</tissue>
    </source>
</reference>
<name>A0A5N6LSL7_9ASTR</name>